<evidence type="ECO:0000313" key="2">
    <source>
        <dbReference type="EMBL" id="KKT39548.1"/>
    </source>
</evidence>
<dbReference type="EMBL" id="LCHQ01000001">
    <property type="protein sequence ID" value="KKT39548.1"/>
    <property type="molecule type" value="Genomic_DNA"/>
</dbReference>
<keyword evidence="1" id="KW-1133">Transmembrane helix</keyword>
<feature type="transmembrane region" description="Helical" evidence="1">
    <location>
        <begin position="111"/>
        <end position="131"/>
    </location>
</feature>
<name>A0A0G1GZE7_9BACT</name>
<dbReference type="Pfam" id="PF04307">
    <property type="entry name" value="YdjM"/>
    <property type="match status" value="1"/>
</dbReference>
<dbReference type="AlphaFoldDB" id="A0A0G1GZE7"/>
<feature type="transmembrane region" description="Helical" evidence="1">
    <location>
        <begin position="53"/>
        <end position="76"/>
    </location>
</feature>
<organism evidence="2 3">
    <name type="scientific">Candidatus Collierbacteria bacterium GW2011_GWF1_44_12</name>
    <dbReference type="NCBI Taxonomy" id="1618402"/>
    <lineage>
        <taxon>Bacteria</taxon>
        <taxon>Candidatus Collieribacteriota</taxon>
    </lineage>
</organism>
<gene>
    <name evidence="2" type="ORF">UW26_C0001G0035</name>
</gene>
<dbReference type="Proteomes" id="UP000034097">
    <property type="component" value="Unassembled WGS sequence"/>
</dbReference>
<evidence type="ECO:0000313" key="3">
    <source>
        <dbReference type="Proteomes" id="UP000034097"/>
    </source>
</evidence>
<dbReference type="InterPro" id="IPR007404">
    <property type="entry name" value="YdjM-like"/>
</dbReference>
<reference evidence="2 3" key="1">
    <citation type="journal article" date="2015" name="Nature">
        <title>rRNA introns, odd ribosomes, and small enigmatic genomes across a large radiation of phyla.</title>
        <authorList>
            <person name="Brown C.T."/>
            <person name="Hug L.A."/>
            <person name="Thomas B.C."/>
            <person name="Sharon I."/>
            <person name="Castelle C.J."/>
            <person name="Singh A."/>
            <person name="Wilkins M.J."/>
            <person name="Williams K.H."/>
            <person name="Banfield J.F."/>
        </authorList>
    </citation>
    <scope>NUCLEOTIDE SEQUENCE [LARGE SCALE GENOMIC DNA]</scope>
</reference>
<keyword evidence="1" id="KW-0812">Transmembrane</keyword>
<proteinExistence type="predicted"/>
<keyword evidence="1" id="KW-0472">Membrane</keyword>
<accession>A0A0G1GZE7</accession>
<feature type="transmembrane region" description="Helical" evidence="1">
    <location>
        <begin position="26"/>
        <end position="47"/>
    </location>
</feature>
<evidence type="ECO:0000256" key="1">
    <source>
        <dbReference type="SAM" id="Phobius"/>
    </source>
</evidence>
<feature type="transmembrane region" description="Helical" evidence="1">
    <location>
        <begin position="137"/>
        <end position="159"/>
    </location>
</feature>
<protein>
    <submittedName>
        <fullName evidence="2">Uncharacterized protein</fullName>
    </submittedName>
</protein>
<comment type="caution">
    <text evidence="2">The sequence shown here is derived from an EMBL/GenBank/DDBJ whole genome shotgun (WGS) entry which is preliminary data.</text>
</comment>
<sequence>MPEVSGIAYYEQMTKRKKLTIMSEHYHGQMHFLFGLLAWVFGMIIFGGDQASLLIVALLGAYIPDADHLLFIFWYGRQTRYAIEVRECLLGDGLLTCIDYIKKNHKGNTKILSHNMLFVALAMFLSSWFVYTSQRLWGVFFLSWSLHYIFDILEDLLFFGKLNGNWRLRFGK</sequence>